<gene>
    <name evidence="1" type="ORF">KP509_09G078700</name>
</gene>
<reference evidence="1" key="1">
    <citation type="submission" date="2021-08" db="EMBL/GenBank/DDBJ databases">
        <title>WGS assembly of Ceratopteris richardii.</title>
        <authorList>
            <person name="Marchant D.B."/>
            <person name="Chen G."/>
            <person name="Jenkins J."/>
            <person name="Shu S."/>
            <person name="Leebens-Mack J."/>
            <person name="Grimwood J."/>
            <person name="Schmutz J."/>
            <person name="Soltis P."/>
            <person name="Soltis D."/>
            <person name="Chen Z.-H."/>
        </authorList>
    </citation>
    <scope>NUCLEOTIDE SEQUENCE</scope>
    <source>
        <strain evidence="1">Whitten #5841</strain>
        <tissue evidence="1">Leaf</tissue>
    </source>
</reference>
<comment type="caution">
    <text evidence="1">The sequence shown here is derived from an EMBL/GenBank/DDBJ whole genome shotgun (WGS) entry which is preliminary data.</text>
</comment>
<dbReference type="PANTHER" id="PTHR36786:SF1">
    <property type="entry name" value="2-ISOPROPYLMALATE SYNTHASE"/>
    <property type="match status" value="1"/>
</dbReference>
<dbReference type="Proteomes" id="UP000825935">
    <property type="component" value="Chromosome 9"/>
</dbReference>
<evidence type="ECO:0000313" key="2">
    <source>
        <dbReference type="Proteomes" id="UP000825935"/>
    </source>
</evidence>
<accession>A0A8T2U1R7</accession>
<dbReference type="OMA" id="YCVRGIH"/>
<dbReference type="OrthoDB" id="1882119at2759"/>
<keyword evidence="2" id="KW-1185">Reference proteome</keyword>
<evidence type="ECO:0000313" key="1">
    <source>
        <dbReference type="EMBL" id="KAH7430021.1"/>
    </source>
</evidence>
<organism evidence="1 2">
    <name type="scientific">Ceratopteris richardii</name>
    <name type="common">Triangle waterfern</name>
    <dbReference type="NCBI Taxonomy" id="49495"/>
    <lineage>
        <taxon>Eukaryota</taxon>
        <taxon>Viridiplantae</taxon>
        <taxon>Streptophyta</taxon>
        <taxon>Embryophyta</taxon>
        <taxon>Tracheophyta</taxon>
        <taxon>Polypodiopsida</taxon>
        <taxon>Polypodiidae</taxon>
        <taxon>Polypodiales</taxon>
        <taxon>Pteridineae</taxon>
        <taxon>Pteridaceae</taxon>
        <taxon>Parkerioideae</taxon>
        <taxon>Ceratopteris</taxon>
    </lineage>
</organism>
<name>A0A8T2U1R7_CERRI</name>
<protein>
    <submittedName>
        <fullName evidence="1">Uncharacterized protein</fullName>
    </submittedName>
</protein>
<dbReference type="PANTHER" id="PTHR36786">
    <property type="entry name" value="2-ISOPROPYLMALATE SYNTHASE"/>
    <property type="match status" value="1"/>
</dbReference>
<proteinExistence type="predicted"/>
<sequence>MPNTLNQHKGRFCGSSQELGEYLEAHCQELCTLISALQASDEGPKLEAVQQLSLLLLYAIPNSGSTFTCPDAYTISLQLQNRNMTLALKDIKTLYKLISSELANHVAWLFNKGYGGKEAGKIVSNFTASSGYGYKNLDYIVKIAQCCIYIVPLLEFHTGLSIVASEALHSLFKQLVSSVNLFRICGKEFDKVANDYGVLLVKQCRDWDRRCDSCCHSGLNSKPLEEQMRVIETLSKHVMESLQNSHNADLFILDASCESSISCHTDATKMLDDRQQVAIALLEVFIEELLLRPRLASILNYSNALSSSQVESSIVKPTMLTLEAATSHFVLSFFAVDCTDVLQMIDEGFPVYHGYQLSLPAAVMLLDLVMDDEFGASQMFLVHVINVLRCSLESSCYSKAEHPREMFLGFAASALESAVNVYSKCQKSNSKQRSLQEGMLFKCLHEKILAACGGNVRKASTILDLLFIQENHLKPSLQGNGSQRYCSSPVKADTVSVGNDIAQCFSCPIHYNSVYTDDAKEKPLPTGNRLFSLSDGLFLNTNKTILVPVLHLINAALLHLVIGVAKQALLMRTTEYAHQLPSSADVYIRHIEEVFKFCSNIHKMEILEDLNLNKEHLDIIREVDRLTGNAFEYFAGRFCLCVKQAAPQAVTSAYLEVLNSLLSLGLLQQGRFLNSTYADKLLCQDQVRHIPQSLVKNLEEEKVENAQTVNGSKDHIANDMETLAIARFYQRRHKDIVSTYSCRNTSMDSGFQNSQEVGNVRESEMLTPKYRTSENGKAYISHVKKCFGAVEGQCFDDLSDFIVCKEGRDYSSYIKLKYKKRKERIRKTLCQRIKARKALAALLKSKGNRFF</sequence>
<dbReference type="AlphaFoldDB" id="A0A8T2U1R7"/>
<dbReference type="EMBL" id="CM035414">
    <property type="protein sequence ID" value="KAH7430021.1"/>
    <property type="molecule type" value="Genomic_DNA"/>
</dbReference>